<dbReference type="Pfam" id="PF10082">
    <property type="entry name" value="BBP2_2"/>
    <property type="match status" value="1"/>
</dbReference>
<name>A0A9D7HNK2_9PROT</name>
<reference evidence="1" key="1">
    <citation type="submission" date="2020-10" db="EMBL/GenBank/DDBJ databases">
        <title>Connecting structure to function with the recovery of over 1000 high-quality activated sludge metagenome-assembled genomes encoding full-length rRNA genes using long-read sequencing.</title>
        <authorList>
            <person name="Singleton C.M."/>
            <person name="Petriglieri F."/>
            <person name="Kristensen J.M."/>
            <person name="Kirkegaard R.H."/>
            <person name="Michaelsen T.Y."/>
            <person name="Andersen M.H."/>
            <person name="Karst S.M."/>
            <person name="Dueholm M.S."/>
            <person name="Nielsen P.H."/>
            <person name="Albertsen M."/>
        </authorList>
    </citation>
    <scope>NUCLEOTIDE SEQUENCE</scope>
    <source>
        <strain evidence="1">Bjer_18-Q3-R1-45_BAT3C.347</strain>
    </source>
</reference>
<protein>
    <submittedName>
        <fullName evidence="1">Exosortase B-associated extracellular polysaccharide biosynthesis transporter EpsL</fullName>
    </submittedName>
</protein>
<sequence length="399" mass="44840">MAFADEGDAFNFFVGQTITYDDNLFRISDSVDDKGLQDQIGGTRRSDTVSTAYAGVTFDKLLSRQKLHADLSYNINRYSRFSALDYNGLRANANWGWQLGNYLKGILSYERNRKLIDFGSLIPNERGSVRDINTYDRLYASADWWFHPAYSVGAGYSHVNSSYSSVRRQASEYDADAVELNAKFQPKTGNLIGLSLRQTKGNYPNRQPDPLTGAVLATVDNSFDQTDSEVNGDWRLTGQSRVLGRLGYTTRKHDQVQQRDFSGITGRLTYNWALEGKTNINLTLRREIGAVDDIDAAYVLTNGITLNPVWYPTSKVSLSAKYDWSKRRYEGDPFGLLGSNLVGLSVRKDNVNTVSVSGTYLPLRNLQLSLTLQRERRTSSRELADYNDSLASLSAQFSF</sequence>
<comment type="caution">
    <text evidence="1">The sequence shown here is derived from an EMBL/GenBank/DDBJ whole genome shotgun (WGS) entry which is preliminary data.</text>
</comment>
<organism evidence="1 2">
    <name type="scientific">Candidatus Methylophosphatis roskildensis</name>
    <dbReference type="NCBI Taxonomy" id="2899263"/>
    <lineage>
        <taxon>Bacteria</taxon>
        <taxon>Pseudomonadati</taxon>
        <taxon>Pseudomonadota</taxon>
        <taxon>Betaproteobacteria</taxon>
        <taxon>Nitrosomonadales</taxon>
        <taxon>Sterolibacteriaceae</taxon>
        <taxon>Candidatus Methylophosphatis</taxon>
    </lineage>
</organism>
<gene>
    <name evidence="1" type="primary">epsL</name>
    <name evidence="1" type="ORF">IPH26_18740</name>
</gene>
<dbReference type="NCBIfam" id="TIGR03014">
    <property type="entry name" value="EpsL"/>
    <property type="match status" value="1"/>
</dbReference>
<dbReference type="InterPro" id="IPR018759">
    <property type="entry name" value="BBP2_2"/>
</dbReference>
<evidence type="ECO:0000313" key="1">
    <source>
        <dbReference type="EMBL" id="MBK6974873.1"/>
    </source>
</evidence>
<dbReference type="InterPro" id="IPR017465">
    <property type="entry name" value="EpsL_proteobac"/>
</dbReference>
<accession>A0A9D7HNK2</accession>
<evidence type="ECO:0000313" key="2">
    <source>
        <dbReference type="Proteomes" id="UP000807785"/>
    </source>
</evidence>
<proteinExistence type="predicted"/>
<dbReference type="EMBL" id="JADJEV010000005">
    <property type="protein sequence ID" value="MBK6974873.1"/>
    <property type="molecule type" value="Genomic_DNA"/>
</dbReference>
<dbReference type="Proteomes" id="UP000807785">
    <property type="component" value="Unassembled WGS sequence"/>
</dbReference>
<dbReference type="AlphaFoldDB" id="A0A9D7HNK2"/>